<dbReference type="EMBL" id="DVNB01000120">
    <property type="protein sequence ID" value="HIU58420.1"/>
    <property type="molecule type" value="Genomic_DNA"/>
</dbReference>
<gene>
    <name evidence="1" type="ORF">IAA61_11500</name>
</gene>
<evidence type="ECO:0000313" key="1">
    <source>
        <dbReference type="EMBL" id="HIU58420.1"/>
    </source>
</evidence>
<evidence type="ECO:0000313" key="2">
    <source>
        <dbReference type="Proteomes" id="UP000824109"/>
    </source>
</evidence>
<proteinExistence type="predicted"/>
<protein>
    <submittedName>
        <fullName evidence="1">Uncharacterized protein</fullName>
    </submittedName>
</protein>
<dbReference type="Proteomes" id="UP000824109">
    <property type="component" value="Unassembled WGS sequence"/>
</dbReference>
<organism evidence="1 2">
    <name type="scientific">Candidatus Ornithomonoglobus merdipullorum</name>
    <dbReference type="NCBI Taxonomy" id="2840895"/>
    <lineage>
        <taxon>Bacteria</taxon>
        <taxon>Bacillati</taxon>
        <taxon>Bacillota</taxon>
        <taxon>Clostridia</taxon>
        <taxon>Candidatus Ornithomonoglobus</taxon>
    </lineage>
</organism>
<reference evidence="1" key="1">
    <citation type="submission" date="2020-10" db="EMBL/GenBank/DDBJ databases">
        <authorList>
            <person name="Gilroy R."/>
        </authorList>
    </citation>
    <scope>NUCLEOTIDE SEQUENCE</scope>
    <source>
        <strain evidence="1">USAMLcec3-3695</strain>
    </source>
</reference>
<reference evidence="1" key="2">
    <citation type="journal article" date="2021" name="PeerJ">
        <title>Extensive microbial diversity within the chicken gut microbiome revealed by metagenomics and culture.</title>
        <authorList>
            <person name="Gilroy R."/>
            <person name="Ravi A."/>
            <person name="Getino M."/>
            <person name="Pursley I."/>
            <person name="Horton D.L."/>
            <person name="Alikhan N.F."/>
            <person name="Baker D."/>
            <person name="Gharbi K."/>
            <person name="Hall N."/>
            <person name="Watson M."/>
            <person name="Adriaenssens E.M."/>
            <person name="Foster-Nyarko E."/>
            <person name="Jarju S."/>
            <person name="Secka A."/>
            <person name="Antonio M."/>
            <person name="Oren A."/>
            <person name="Chaudhuri R.R."/>
            <person name="La Ragione R."/>
            <person name="Hildebrand F."/>
            <person name="Pallen M.J."/>
        </authorList>
    </citation>
    <scope>NUCLEOTIDE SEQUENCE</scope>
    <source>
        <strain evidence="1">USAMLcec3-3695</strain>
    </source>
</reference>
<accession>A0A9D1MDK5</accession>
<comment type="caution">
    <text evidence="1">The sequence shown here is derived from an EMBL/GenBank/DDBJ whole genome shotgun (WGS) entry which is preliminary data.</text>
</comment>
<sequence>MRYTEYERMFVDEKKPQNEYSDLFGAAEKVGKHIKDKLMKREEISNGRTS</sequence>
<dbReference type="AlphaFoldDB" id="A0A9D1MDK5"/>
<name>A0A9D1MDK5_9FIRM</name>